<dbReference type="PANTHER" id="PTHR32468:SF98">
    <property type="entry name" value="CATION_H+ EXCHANGER DOMAIN-CONTAINING PROTEIN"/>
    <property type="match status" value="1"/>
</dbReference>
<protein>
    <recommendedName>
        <fullName evidence="5">Cation/H(+) antiporter C-terminal domain-containing protein</fullName>
    </recommendedName>
</protein>
<dbReference type="GO" id="GO:0006813">
    <property type="term" value="P:potassium ion transport"/>
    <property type="evidence" value="ECO:0007669"/>
    <property type="project" value="UniProtKB-KW"/>
</dbReference>
<dbReference type="Pfam" id="PF23259">
    <property type="entry name" value="CHX17_C"/>
    <property type="match status" value="1"/>
</dbReference>
<dbReference type="Proteomes" id="UP000027138">
    <property type="component" value="Unassembled WGS sequence"/>
</dbReference>
<dbReference type="InterPro" id="IPR050794">
    <property type="entry name" value="CPA2_transporter"/>
</dbReference>
<evidence type="ECO:0000256" key="1">
    <source>
        <dbReference type="ARBA" id="ARBA00022448"/>
    </source>
</evidence>
<dbReference type="EMBL" id="KK914482">
    <property type="protein sequence ID" value="KDP35608.1"/>
    <property type="molecule type" value="Genomic_DNA"/>
</dbReference>
<gene>
    <name evidence="6" type="ORF">JCGZ_09046</name>
</gene>
<dbReference type="AlphaFoldDB" id="A0A067KKS8"/>
<dbReference type="STRING" id="180498.A0A067KKS8"/>
<keyword evidence="4" id="KW-0406">Ion transport</keyword>
<evidence type="ECO:0000313" key="6">
    <source>
        <dbReference type="EMBL" id="KDP35608.1"/>
    </source>
</evidence>
<dbReference type="InterPro" id="IPR057290">
    <property type="entry name" value="CHX17_C"/>
</dbReference>
<evidence type="ECO:0000313" key="7">
    <source>
        <dbReference type="Proteomes" id="UP000027138"/>
    </source>
</evidence>
<dbReference type="PANTHER" id="PTHR32468">
    <property type="entry name" value="CATION/H + ANTIPORTER"/>
    <property type="match status" value="1"/>
</dbReference>
<organism evidence="6 7">
    <name type="scientific">Jatropha curcas</name>
    <name type="common">Barbados nut</name>
    <dbReference type="NCBI Taxonomy" id="180498"/>
    <lineage>
        <taxon>Eukaryota</taxon>
        <taxon>Viridiplantae</taxon>
        <taxon>Streptophyta</taxon>
        <taxon>Embryophyta</taxon>
        <taxon>Tracheophyta</taxon>
        <taxon>Spermatophyta</taxon>
        <taxon>Magnoliopsida</taxon>
        <taxon>eudicotyledons</taxon>
        <taxon>Gunneridae</taxon>
        <taxon>Pentapetalae</taxon>
        <taxon>rosids</taxon>
        <taxon>fabids</taxon>
        <taxon>Malpighiales</taxon>
        <taxon>Euphorbiaceae</taxon>
        <taxon>Crotonoideae</taxon>
        <taxon>Jatropheae</taxon>
        <taxon>Jatropha</taxon>
    </lineage>
</organism>
<keyword evidence="2" id="KW-0633">Potassium transport</keyword>
<keyword evidence="7" id="KW-1185">Reference proteome</keyword>
<dbReference type="GO" id="GO:0006885">
    <property type="term" value="P:regulation of pH"/>
    <property type="evidence" value="ECO:0007669"/>
    <property type="project" value="TreeGrafter"/>
</dbReference>
<reference evidence="6 7" key="1">
    <citation type="journal article" date="2014" name="PLoS ONE">
        <title>Global Analysis of Gene Expression Profiles in Physic Nut (Jatropha curcas L.) Seedlings Exposed to Salt Stress.</title>
        <authorList>
            <person name="Zhang L."/>
            <person name="Zhang C."/>
            <person name="Wu P."/>
            <person name="Chen Y."/>
            <person name="Li M."/>
            <person name="Jiang H."/>
            <person name="Wu G."/>
        </authorList>
    </citation>
    <scope>NUCLEOTIDE SEQUENCE [LARGE SCALE GENOMIC DNA]</scope>
    <source>
        <strain evidence="7">cv. GZQX0401</strain>
        <tissue evidence="6">Young leaves</tissue>
    </source>
</reference>
<proteinExistence type="predicted"/>
<evidence type="ECO:0000256" key="3">
    <source>
        <dbReference type="ARBA" id="ARBA00022958"/>
    </source>
</evidence>
<evidence type="ECO:0000259" key="5">
    <source>
        <dbReference type="Pfam" id="PF23259"/>
    </source>
</evidence>
<keyword evidence="3" id="KW-0630">Potassium</keyword>
<keyword evidence="1" id="KW-0813">Transport</keyword>
<sequence>MQRRVCILFFGGPDDQKALEIGFRMVENPAISLTLIRFKDSSSNFLKEESDDAAVEEFRRNCIKSMEYIEKDMNNVREEVIKIGQSGAFDLLVVGKGASAAKMVETQAENPELGLIGDILASSENGIIGSVLVIRQNNPQNSNKTTRSKIAGDEESTVTNVSVC</sequence>
<evidence type="ECO:0000256" key="4">
    <source>
        <dbReference type="ARBA" id="ARBA00023065"/>
    </source>
</evidence>
<dbReference type="GO" id="GO:0012505">
    <property type="term" value="C:endomembrane system"/>
    <property type="evidence" value="ECO:0007669"/>
    <property type="project" value="TreeGrafter"/>
</dbReference>
<dbReference type="GO" id="GO:0098662">
    <property type="term" value="P:inorganic cation transmembrane transport"/>
    <property type="evidence" value="ECO:0007669"/>
    <property type="project" value="TreeGrafter"/>
</dbReference>
<dbReference type="OrthoDB" id="2687058at2759"/>
<accession>A0A067KKS8</accession>
<feature type="domain" description="Cation/H(+) antiporter C-terminal" evidence="5">
    <location>
        <begin position="5"/>
        <end position="137"/>
    </location>
</feature>
<name>A0A067KKS8_JATCU</name>
<evidence type="ECO:0000256" key="2">
    <source>
        <dbReference type="ARBA" id="ARBA00022538"/>
    </source>
</evidence>